<keyword evidence="1" id="KW-0812">Transmembrane</keyword>
<evidence type="ECO:0000256" key="1">
    <source>
        <dbReference type="SAM" id="Phobius"/>
    </source>
</evidence>
<dbReference type="AlphaFoldDB" id="A0AAW4WI22"/>
<keyword evidence="1" id="KW-1133">Transmembrane helix</keyword>
<keyword evidence="2" id="KW-0732">Signal</keyword>
<proteinExistence type="predicted"/>
<protein>
    <submittedName>
        <fullName evidence="3">Uncharacterized protein</fullName>
    </submittedName>
</protein>
<feature type="signal peptide" evidence="2">
    <location>
        <begin position="1"/>
        <end position="24"/>
    </location>
</feature>
<name>A0AAW4WI22_9FIRM</name>
<evidence type="ECO:0000256" key="2">
    <source>
        <dbReference type="SAM" id="SignalP"/>
    </source>
</evidence>
<evidence type="ECO:0000313" key="4">
    <source>
        <dbReference type="Proteomes" id="UP001198893"/>
    </source>
</evidence>
<organism evidence="3 4">
    <name type="scientific">Roseburia amylophila</name>
    <dbReference type="NCBI Taxonomy" id="2981794"/>
    <lineage>
        <taxon>Bacteria</taxon>
        <taxon>Bacillati</taxon>
        <taxon>Bacillota</taxon>
        <taxon>Clostridia</taxon>
        <taxon>Lachnospirales</taxon>
        <taxon>Lachnospiraceae</taxon>
        <taxon>Roseburia</taxon>
    </lineage>
</organism>
<sequence length="591" mass="63189">MKQKKKSLFSLLLALMMMAGLMQGMTVETKAATNSVQAGPFTLSRDSGTLVEGVDYTYVKYGSGNRNSLTILTDDITIAMDENAEPTSDIIELGEFNNPPLDSFSKVTFSNLKMKSYYNNIYSNVDHIHITLVGSNELVSIKRDSETYGSFAIFGHGSVSIENSPNGSLYATADGLGWGAISVSEGYGKSDACITVGDAMSMKGSTAMMADISELTDTPQVWRDYIGVGQNYMDIKSAKTLLIGMWKHSHTWSYAVDENKDGSRILATCSGLGDCNEKDASLWLSLSAENTDYDGTAKAANITTSEDWKRLNLPVPEIVYYLSGTDTKTNSDNSGAEAVGGAPKLPGSYKAQITVGTDTKATKEFTITCKHGEWVETVSDSYLKTVATCTAPAVYYKSCKLCGAKGTETFTSGNPLGHDFSNNAETCRREGCNEKNPDYKTAAPVIIEGAGGEWTKESGATLRFRSDAGISSFVRVEVDGTVVDAKNYTVTEGSTIVTFTAEYLESLATGKHTVAIVSSISGEEKKATAEFTVAKKADTTNGSNNATADQTTAQKTKVLKTGDESPVGYLLALLALCGAAVVFTGKKGYLK</sequence>
<evidence type="ECO:0000313" key="3">
    <source>
        <dbReference type="EMBL" id="MCC2242067.1"/>
    </source>
</evidence>
<reference evidence="3" key="1">
    <citation type="submission" date="2021-10" db="EMBL/GenBank/DDBJ databases">
        <title>Anaerobic single-cell dispensing facilitates the cultivation of human gut bacteria.</title>
        <authorList>
            <person name="Afrizal A."/>
        </authorList>
    </citation>
    <scope>NUCLEOTIDE SEQUENCE</scope>
    <source>
        <strain evidence="3">CLA-AA-H204</strain>
    </source>
</reference>
<feature type="chain" id="PRO_5043520775" evidence="2">
    <location>
        <begin position="25"/>
        <end position="591"/>
    </location>
</feature>
<feature type="transmembrane region" description="Helical" evidence="1">
    <location>
        <begin position="567"/>
        <end position="585"/>
    </location>
</feature>
<comment type="caution">
    <text evidence="3">The sequence shown here is derived from an EMBL/GenBank/DDBJ whole genome shotgun (WGS) entry which is preliminary data.</text>
</comment>
<accession>A0AAW4WI22</accession>
<dbReference type="EMBL" id="JAJEQW010000006">
    <property type="protein sequence ID" value="MCC2242067.1"/>
    <property type="molecule type" value="Genomic_DNA"/>
</dbReference>
<keyword evidence="1" id="KW-0472">Membrane</keyword>
<gene>
    <name evidence="3" type="ORF">LKD47_07105</name>
</gene>
<dbReference type="Proteomes" id="UP001198893">
    <property type="component" value="Unassembled WGS sequence"/>
</dbReference>
<dbReference type="RefSeq" id="WP_227710057.1">
    <property type="nucleotide sequence ID" value="NZ_JAJEQW010000006.1"/>
</dbReference>